<comment type="caution">
    <text evidence="1">The sequence shown here is derived from an EMBL/GenBank/DDBJ whole genome shotgun (WGS) entry which is preliminary data.</text>
</comment>
<organism evidence="1 2">
    <name type="scientific">Mycena pura</name>
    <dbReference type="NCBI Taxonomy" id="153505"/>
    <lineage>
        <taxon>Eukaryota</taxon>
        <taxon>Fungi</taxon>
        <taxon>Dikarya</taxon>
        <taxon>Basidiomycota</taxon>
        <taxon>Agaricomycotina</taxon>
        <taxon>Agaricomycetes</taxon>
        <taxon>Agaricomycetidae</taxon>
        <taxon>Agaricales</taxon>
        <taxon>Marasmiineae</taxon>
        <taxon>Mycenaceae</taxon>
        <taxon>Mycena</taxon>
    </lineage>
</organism>
<protein>
    <submittedName>
        <fullName evidence="1">Uncharacterized protein</fullName>
    </submittedName>
</protein>
<evidence type="ECO:0000313" key="1">
    <source>
        <dbReference type="EMBL" id="KAJ7196634.1"/>
    </source>
</evidence>
<proteinExistence type="predicted"/>
<gene>
    <name evidence="1" type="ORF">GGX14DRAFT_672195</name>
</gene>
<evidence type="ECO:0000313" key="2">
    <source>
        <dbReference type="Proteomes" id="UP001219525"/>
    </source>
</evidence>
<keyword evidence="2" id="KW-1185">Reference proteome</keyword>
<dbReference type="AlphaFoldDB" id="A0AAD6V0D6"/>
<accession>A0AAD6V0D6</accession>
<sequence>MNRTLLFKYKPGSLTKDATLMLTFEKPTSAQLSTDQNLVAWKVIPLRYVRGSTATNTIPITYSARLAFGSSQGMEGNIVYGNTVAEMKEGQTVDLNLRDGITEWGAPTDITPASTLIKGKNNTAFYQEISVGTIETKGGSDIYNPTFLWKVGTRLTAEASFHPTLRAYVNLGYMQSEFITANIASDQIQSWELTGLQPTSTWDFKETTQGGYTITKAGMLAMYTAAAPREYTQPKISFASTINWQEQISQADVNAVFANISSAVAAKGMECDQAHNDKDRNRTCIVSQDGASCEMLSVTLKSVISEVLAKYGSNVKGKTITQEEMDLYWTVTDESGTAGEKEVITEGSAAWFLLK</sequence>
<reference evidence="1" key="1">
    <citation type="submission" date="2023-03" db="EMBL/GenBank/DDBJ databases">
        <title>Massive genome expansion in bonnet fungi (Mycena s.s.) driven by repeated elements and novel gene families across ecological guilds.</title>
        <authorList>
            <consortium name="Lawrence Berkeley National Laboratory"/>
            <person name="Harder C.B."/>
            <person name="Miyauchi S."/>
            <person name="Viragh M."/>
            <person name="Kuo A."/>
            <person name="Thoen E."/>
            <person name="Andreopoulos B."/>
            <person name="Lu D."/>
            <person name="Skrede I."/>
            <person name="Drula E."/>
            <person name="Henrissat B."/>
            <person name="Morin E."/>
            <person name="Kohler A."/>
            <person name="Barry K."/>
            <person name="LaButti K."/>
            <person name="Morin E."/>
            <person name="Salamov A."/>
            <person name="Lipzen A."/>
            <person name="Mereny Z."/>
            <person name="Hegedus B."/>
            <person name="Baldrian P."/>
            <person name="Stursova M."/>
            <person name="Weitz H."/>
            <person name="Taylor A."/>
            <person name="Grigoriev I.V."/>
            <person name="Nagy L.G."/>
            <person name="Martin F."/>
            <person name="Kauserud H."/>
        </authorList>
    </citation>
    <scope>NUCLEOTIDE SEQUENCE</scope>
    <source>
        <strain evidence="1">9144</strain>
    </source>
</reference>
<name>A0AAD6V0D6_9AGAR</name>
<dbReference type="Proteomes" id="UP001219525">
    <property type="component" value="Unassembled WGS sequence"/>
</dbReference>
<dbReference type="EMBL" id="JARJCW010000082">
    <property type="protein sequence ID" value="KAJ7196634.1"/>
    <property type="molecule type" value="Genomic_DNA"/>
</dbReference>